<sequence>MPRPQILRFLLLALIVLLVSSCKELFGGKEERKAIARAGERFLYEDEIVSLLNNTASGLDSAMVVNNYINNWASKQLLLSKAKINLSEAKQAEFNRLVDNYKADLYTRAYTEALVAQSQDTAISKNQIRQFYEAEKQNFRLNEKVVQLRFVGLTPEFLDKEIVVERMKRFENEDKNFLDSIAVQFKKIHLNDSTWVGTGRLMEEIPPLTYLNQEKYLKKSQFFELQDSVGVYLGRIIDVLDINDIAPLSYVEPNIKQLILNRRRMDFIRKLETEILDEAQKKNEFEIYGKQD</sequence>
<keyword evidence="1" id="KW-0413">Isomerase</keyword>
<comment type="caution">
    <text evidence="1">The sequence shown here is derived from an EMBL/GenBank/DDBJ whole genome shotgun (WGS) entry which is preliminary data.</text>
</comment>
<gene>
    <name evidence="1" type="ORF">HCU67_16230</name>
</gene>
<dbReference type="RefSeq" id="WP_168553714.1">
    <property type="nucleotide sequence ID" value="NZ_JAAWWL010000003.1"/>
</dbReference>
<name>A0ABX1GV48_9FLAO</name>
<keyword evidence="2" id="KW-1185">Reference proteome</keyword>
<organism evidence="1 2">
    <name type="scientific">Croceivirga thetidis</name>
    <dbReference type="NCBI Taxonomy" id="2721623"/>
    <lineage>
        <taxon>Bacteria</taxon>
        <taxon>Pseudomonadati</taxon>
        <taxon>Bacteroidota</taxon>
        <taxon>Flavobacteriia</taxon>
        <taxon>Flavobacteriales</taxon>
        <taxon>Flavobacteriaceae</taxon>
        <taxon>Croceivirga</taxon>
    </lineage>
</organism>
<evidence type="ECO:0000313" key="1">
    <source>
        <dbReference type="EMBL" id="NKI33499.1"/>
    </source>
</evidence>
<dbReference type="EMBL" id="JAAWWL010000003">
    <property type="protein sequence ID" value="NKI33499.1"/>
    <property type="molecule type" value="Genomic_DNA"/>
</dbReference>
<proteinExistence type="predicted"/>
<dbReference type="GO" id="GO:0016853">
    <property type="term" value="F:isomerase activity"/>
    <property type="evidence" value="ECO:0007669"/>
    <property type="project" value="UniProtKB-KW"/>
</dbReference>
<reference evidence="1 2" key="1">
    <citation type="submission" date="2020-04" db="EMBL/GenBank/DDBJ databases">
        <authorList>
            <person name="Yoon J."/>
        </authorList>
    </citation>
    <scope>NUCLEOTIDE SEQUENCE [LARGE SCALE GENOMIC DNA]</scope>
    <source>
        <strain evidence="1 2">DJ-13</strain>
    </source>
</reference>
<evidence type="ECO:0000313" key="2">
    <source>
        <dbReference type="Proteomes" id="UP000718451"/>
    </source>
</evidence>
<dbReference type="Proteomes" id="UP000718451">
    <property type="component" value="Unassembled WGS sequence"/>
</dbReference>
<accession>A0ABX1GV48</accession>
<dbReference type="PROSITE" id="PS51257">
    <property type="entry name" value="PROKAR_LIPOPROTEIN"/>
    <property type="match status" value="1"/>
</dbReference>
<protein>
    <submittedName>
        <fullName evidence="1">Peptidyl-prolyl cis-trans isomerase</fullName>
    </submittedName>
</protein>